<evidence type="ECO:0000256" key="1">
    <source>
        <dbReference type="SAM" id="MobiDB-lite"/>
    </source>
</evidence>
<reference evidence="2 3" key="1">
    <citation type="journal article" date="2018" name="Front. Plant Sci.">
        <title>Red Clover (Trifolium pratense) and Zigzag Clover (T. medium) - A Picture of Genomic Similarities and Differences.</title>
        <authorList>
            <person name="Dluhosova J."/>
            <person name="Istvanek J."/>
            <person name="Nedelnik J."/>
            <person name="Repkova J."/>
        </authorList>
    </citation>
    <scope>NUCLEOTIDE SEQUENCE [LARGE SCALE GENOMIC DNA]</scope>
    <source>
        <strain evidence="3">cv. 10/8</strain>
        <tissue evidence="2">Leaf</tissue>
    </source>
</reference>
<protein>
    <submittedName>
        <fullName evidence="2">Uncharacterized protein</fullName>
    </submittedName>
</protein>
<dbReference type="EMBL" id="LXQA010029427">
    <property type="protein sequence ID" value="MCH95281.1"/>
    <property type="molecule type" value="Genomic_DNA"/>
</dbReference>
<sequence>MKQIRIRNRSKRANERERDRAIEPREKWRSTAMAVIGTEPTVENRLRLVALTVVEQLGC</sequence>
<evidence type="ECO:0000313" key="2">
    <source>
        <dbReference type="EMBL" id="MCH95281.1"/>
    </source>
</evidence>
<feature type="compositionally biased region" description="Basic residues" evidence="1">
    <location>
        <begin position="1"/>
        <end position="11"/>
    </location>
</feature>
<comment type="caution">
    <text evidence="2">The sequence shown here is derived from an EMBL/GenBank/DDBJ whole genome shotgun (WGS) entry which is preliminary data.</text>
</comment>
<dbReference type="Proteomes" id="UP000265520">
    <property type="component" value="Unassembled WGS sequence"/>
</dbReference>
<feature type="region of interest" description="Disordered" evidence="1">
    <location>
        <begin position="1"/>
        <end position="21"/>
    </location>
</feature>
<evidence type="ECO:0000313" key="3">
    <source>
        <dbReference type="Proteomes" id="UP000265520"/>
    </source>
</evidence>
<organism evidence="2 3">
    <name type="scientific">Trifolium medium</name>
    <dbReference type="NCBI Taxonomy" id="97028"/>
    <lineage>
        <taxon>Eukaryota</taxon>
        <taxon>Viridiplantae</taxon>
        <taxon>Streptophyta</taxon>
        <taxon>Embryophyta</taxon>
        <taxon>Tracheophyta</taxon>
        <taxon>Spermatophyta</taxon>
        <taxon>Magnoliopsida</taxon>
        <taxon>eudicotyledons</taxon>
        <taxon>Gunneridae</taxon>
        <taxon>Pentapetalae</taxon>
        <taxon>rosids</taxon>
        <taxon>fabids</taxon>
        <taxon>Fabales</taxon>
        <taxon>Fabaceae</taxon>
        <taxon>Papilionoideae</taxon>
        <taxon>50 kb inversion clade</taxon>
        <taxon>NPAAA clade</taxon>
        <taxon>Hologalegina</taxon>
        <taxon>IRL clade</taxon>
        <taxon>Trifolieae</taxon>
        <taxon>Trifolium</taxon>
    </lineage>
</organism>
<name>A0A392N6B2_9FABA</name>
<proteinExistence type="predicted"/>
<dbReference type="AlphaFoldDB" id="A0A392N6B2"/>
<feature type="compositionally biased region" description="Basic and acidic residues" evidence="1">
    <location>
        <begin position="12"/>
        <end position="21"/>
    </location>
</feature>
<keyword evidence="3" id="KW-1185">Reference proteome</keyword>
<accession>A0A392N6B2</accession>